<evidence type="ECO:0000313" key="2">
    <source>
        <dbReference type="EMBL" id="KAG8175855.1"/>
    </source>
</evidence>
<organism evidence="2 3">
    <name type="scientific">Oedothorax gibbosus</name>
    <dbReference type="NCBI Taxonomy" id="931172"/>
    <lineage>
        <taxon>Eukaryota</taxon>
        <taxon>Metazoa</taxon>
        <taxon>Ecdysozoa</taxon>
        <taxon>Arthropoda</taxon>
        <taxon>Chelicerata</taxon>
        <taxon>Arachnida</taxon>
        <taxon>Araneae</taxon>
        <taxon>Araneomorphae</taxon>
        <taxon>Entelegynae</taxon>
        <taxon>Araneoidea</taxon>
        <taxon>Linyphiidae</taxon>
        <taxon>Erigoninae</taxon>
        <taxon>Oedothorax</taxon>
    </lineage>
</organism>
<reference evidence="2 3" key="1">
    <citation type="journal article" date="2022" name="Nat. Ecol. Evol.">
        <title>A masculinizing supergene underlies an exaggerated male reproductive morph in a spider.</title>
        <authorList>
            <person name="Hendrickx F."/>
            <person name="De Corte Z."/>
            <person name="Sonet G."/>
            <person name="Van Belleghem S.M."/>
            <person name="Kostlbacher S."/>
            <person name="Vangestel C."/>
        </authorList>
    </citation>
    <scope>NUCLEOTIDE SEQUENCE [LARGE SCALE GENOMIC DNA]</scope>
    <source>
        <strain evidence="2">W744_W776</strain>
    </source>
</reference>
<dbReference type="SUPFAM" id="SSF56672">
    <property type="entry name" value="DNA/RNA polymerases"/>
    <property type="match status" value="1"/>
</dbReference>
<dbReference type="InterPro" id="IPR000477">
    <property type="entry name" value="RT_dom"/>
</dbReference>
<accession>A0AAV6TV75</accession>
<evidence type="ECO:0000259" key="1">
    <source>
        <dbReference type="PROSITE" id="PS50878"/>
    </source>
</evidence>
<gene>
    <name evidence="2" type="ORF">JTE90_013405</name>
</gene>
<keyword evidence="3" id="KW-1185">Reference proteome</keyword>
<protein>
    <recommendedName>
        <fullName evidence="1">Reverse transcriptase domain-containing protein</fullName>
    </recommendedName>
</protein>
<name>A0AAV6TV75_9ARAC</name>
<feature type="domain" description="Reverse transcriptase" evidence="1">
    <location>
        <begin position="1"/>
        <end position="297"/>
    </location>
</feature>
<dbReference type="Proteomes" id="UP000827092">
    <property type="component" value="Unassembled WGS sequence"/>
</dbReference>
<dbReference type="PROSITE" id="PS50878">
    <property type="entry name" value="RT_POL"/>
    <property type="match status" value="1"/>
</dbReference>
<dbReference type="GO" id="GO:0071897">
    <property type="term" value="P:DNA biosynthetic process"/>
    <property type="evidence" value="ECO:0007669"/>
    <property type="project" value="UniProtKB-ARBA"/>
</dbReference>
<sequence length="338" mass="37295">MRGSVQLETNLGVLPPNTPVGGGEDLMYPISIRELARYKIKYTSAAGPDGVTAKVWNKVPDRVKAKLFTIWVRVEPKLDSKQCGFRPRDGIAFCISQLDQVLSDTRNEKRGLCLVSLDLCKAFDSVSHQAIFHTLESLGLDKRFISYLRYVYGNGRTRLTYGGNESAPILPGRGVRQGDPLSPLIFNVVFDNVLRSVPDHLGLRCRGEWISKLAFADDLVLCAENAVDLQHVLDTALPVVRACGLKVNEQKSVSLTWLACGKDKRRIYDHRPTIKVENRPIAALGVDGSFKYLGVKFSPCGEAVLWSEGQSGYLAEFQTETTAEDVLFGSPSSASVYP</sequence>
<dbReference type="CDD" id="cd01650">
    <property type="entry name" value="RT_nLTR_like"/>
    <property type="match status" value="1"/>
</dbReference>
<dbReference type="PANTHER" id="PTHR47027">
    <property type="entry name" value="REVERSE TRANSCRIPTASE DOMAIN-CONTAINING PROTEIN"/>
    <property type="match status" value="1"/>
</dbReference>
<evidence type="ECO:0000313" key="3">
    <source>
        <dbReference type="Proteomes" id="UP000827092"/>
    </source>
</evidence>
<dbReference type="EMBL" id="JAFNEN010000948">
    <property type="protein sequence ID" value="KAG8175855.1"/>
    <property type="molecule type" value="Genomic_DNA"/>
</dbReference>
<proteinExistence type="predicted"/>
<dbReference type="PANTHER" id="PTHR47027:SF20">
    <property type="entry name" value="REVERSE TRANSCRIPTASE-LIKE PROTEIN WITH RNA-DIRECTED DNA POLYMERASE DOMAIN"/>
    <property type="match status" value="1"/>
</dbReference>
<comment type="caution">
    <text evidence="2">The sequence shown here is derived from an EMBL/GenBank/DDBJ whole genome shotgun (WGS) entry which is preliminary data.</text>
</comment>
<dbReference type="Pfam" id="PF00078">
    <property type="entry name" value="RVT_1"/>
    <property type="match status" value="1"/>
</dbReference>
<dbReference type="AlphaFoldDB" id="A0AAV6TV75"/>
<dbReference type="InterPro" id="IPR043502">
    <property type="entry name" value="DNA/RNA_pol_sf"/>
</dbReference>